<feature type="transmembrane region" description="Helical" evidence="1">
    <location>
        <begin position="342"/>
        <end position="359"/>
    </location>
</feature>
<proteinExistence type="predicted"/>
<evidence type="ECO:0000313" key="3">
    <source>
        <dbReference type="Proteomes" id="UP000598271"/>
    </source>
</evidence>
<dbReference type="RefSeq" id="WP_189567194.1">
    <property type="nucleotide sequence ID" value="NZ_BMXF01000005.1"/>
</dbReference>
<feature type="transmembrane region" description="Helical" evidence="1">
    <location>
        <begin position="141"/>
        <end position="159"/>
    </location>
</feature>
<keyword evidence="1" id="KW-0472">Membrane</keyword>
<feature type="transmembrane region" description="Helical" evidence="1">
    <location>
        <begin position="223"/>
        <end position="241"/>
    </location>
</feature>
<feature type="transmembrane region" description="Helical" evidence="1">
    <location>
        <begin position="189"/>
        <end position="217"/>
    </location>
</feature>
<keyword evidence="1" id="KW-1133">Transmembrane helix</keyword>
<dbReference type="EMBL" id="BMXF01000005">
    <property type="protein sequence ID" value="GHB83303.1"/>
    <property type="molecule type" value="Genomic_DNA"/>
</dbReference>
<feature type="transmembrane region" description="Helical" evidence="1">
    <location>
        <begin position="366"/>
        <end position="383"/>
    </location>
</feature>
<organism evidence="2 3">
    <name type="scientific">Persicitalea jodogahamensis</name>
    <dbReference type="NCBI Taxonomy" id="402147"/>
    <lineage>
        <taxon>Bacteria</taxon>
        <taxon>Pseudomonadati</taxon>
        <taxon>Bacteroidota</taxon>
        <taxon>Cytophagia</taxon>
        <taxon>Cytophagales</taxon>
        <taxon>Spirosomataceae</taxon>
        <taxon>Persicitalea</taxon>
    </lineage>
</organism>
<accession>A0A8J3DAQ3</accession>
<evidence type="ECO:0000313" key="2">
    <source>
        <dbReference type="EMBL" id="GHB83303.1"/>
    </source>
</evidence>
<feature type="transmembrane region" description="Helical" evidence="1">
    <location>
        <begin position="389"/>
        <end position="412"/>
    </location>
</feature>
<evidence type="ECO:0000256" key="1">
    <source>
        <dbReference type="SAM" id="Phobius"/>
    </source>
</evidence>
<keyword evidence="3" id="KW-1185">Reference proteome</keyword>
<feature type="transmembrane region" description="Helical" evidence="1">
    <location>
        <begin position="114"/>
        <end position="132"/>
    </location>
</feature>
<feature type="transmembrane region" description="Helical" evidence="1">
    <location>
        <begin position="7"/>
        <end position="26"/>
    </location>
</feature>
<dbReference type="Proteomes" id="UP000598271">
    <property type="component" value="Unassembled WGS sequence"/>
</dbReference>
<keyword evidence="1" id="KW-0812">Transmembrane</keyword>
<sequence>MMPQRKYRIYQTGAVLLMILALYWSFYQWRGQRMGTNWMAPFMSAAQNLRPGERVFLIDLSDIRKFKALDDVVSEDGYRFQKSSNLQPYIYDPIGYPYLIKAATLIFPWAGHQLAIILFQCLVHLILCWCVLSEQKLSRNFRILFLILYALNPIVLRFVTFNHYYFWQAIPSFWLLFLALDIRQKIGWLLLMGTLPFVLLARPTTIFIAIACLVALYRHWSGKWAIAYTLLVMLLVGWLYVPNQKNPWHTMYVGIGGYENPYGIVLSDESAYSLYERETKVPLSASVGNNYFDPVVQRQYRSITKEAYLSVLRKNTLLLAKNAAAYFFGAFSLGYVNKGADWLNYLVSASGLVFFLWLLLRKKYQLLLWMVLSVAGFVFYYPPIQSYMYGNYLLLVWGFIALVEPSLSTFLAKKSRDPS</sequence>
<dbReference type="AlphaFoldDB" id="A0A8J3DAQ3"/>
<gene>
    <name evidence="2" type="ORF">GCM10007390_42870</name>
</gene>
<protein>
    <submittedName>
        <fullName evidence="2">Uncharacterized protein</fullName>
    </submittedName>
</protein>
<comment type="caution">
    <text evidence="2">The sequence shown here is derived from an EMBL/GenBank/DDBJ whole genome shotgun (WGS) entry which is preliminary data.</text>
</comment>
<reference evidence="2 3" key="1">
    <citation type="journal article" date="2014" name="Int. J. Syst. Evol. Microbiol.">
        <title>Complete genome sequence of Corynebacterium casei LMG S-19264T (=DSM 44701T), isolated from a smear-ripened cheese.</title>
        <authorList>
            <consortium name="US DOE Joint Genome Institute (JGI-PGF)"/>
            <person name="Walter F."/>
            <person name="Albersmeier A."/>
            <person name="Kalinowski J."/>
            <person name="Ruckert C."/>
        </authorList>
    </citation>
    <scope>NUCLEOTIDE SEQUENCE [LARGE SCALE GENOMIC DNA]</scope>
    <source>
        <strain evidence="2 3">KCTC 12866</strain>
    </source>
</reference>
<name>A0A8J3DAQ3_9BACT</name>